<dbReference type="PANTHER" id="PTHR38167">
    <property type="entry name" value="C2H2-TYPE DOMAIN-CONTAINING PROTEIN"/>
    <property type="match status" value="1"/>
</dbReference>
<evidence type="ECO:0000256" key="1">
    <source>
        <dbReference type="SAM" id="MobiDB-lite"/>
    </source>
</evidence>
<feature type="region of interest" description="Disordered" evidence="1">
    <location>
        <begin position="45"/>
        <end position="94"/>
    </location>
</feature>
<dbReference type="Proteomes" id="UP000799302">
    <property type="component" value="Unassembled WGS sequence"/>
</dbReference>
<sequence length="205" mass="23620">MERSSQLTELSEAVRSLSRDRLVNCLLQVITENQKAEKTVSHLIMTEESYSSDETRSAASDYDPDAEEGMTEEEKDGEDVEQDLDDDDDISVDSCGVPTERYNRSWKRKRADSWASHQQKRGKRFERCCNCKEEFDTIDNHRNSCLRHHGIKQVDNENGFWDDHEAGFGEPETLEDEIDYAEGFIWTCCNRLSPNEGCLVSKHKA</sequence>
<reference evidence="2" key="1">
    <citation type="journal article" date="2020" name="Stud. Mycol.">
        <title>101 Dothideomycetes genomes: a test case for predicting lifestyles and emergence of pathogens.</title>
        <authorList>
            <person name="Haridas S."/>
            <person name="Albert R."/>
            <person name="Binder M."/>
            <person name="Bloem J."/>
            <person name="Labutti K."/>
            <person name="Salamov A."/>
            <person name="Andreopoulos B."/>
            <person name="Baker S."/>
            <person name="Barry K."/>
            <person name="Bills G."/>
            <person name="Bluhm B."/>
            <person name="Cannon C."/>
            <person name="Castanera R."/>
            <person name="Culley D."/>
            <person name="Daum C."/>
            <person name="Ezra D."/>
            <person name="Gonzalez J."/>
            <person name="Henrissat B."/>
            <person name="Kuo A."/>
            <person name="Liang C."/>
            <person name="Lipzen A."/>
            <person name="Lutzoni F."/>
            <person name="Magnuson J."/>
            <person name="Mondo S."/>
            <person name="Nolan M."/>
            <person name="Ohm R."/>
            <person name="Pangilinan J."/>
            <person name="Park H.-J."/>
            <person name="Ramirez L."/>
            <person name="Alfaro M."/>
            <person name="Sun H."/>
            <person name="Tritt A."/>
            <person name="Yoshinaga Y."/>
            <person name="Zwiers L.-H."/>
            <person name="Turgeon B."/>
            <person name="Goodwin S."/>
            <person name="Spatafora J."/>
            <person name="Crous P."/>
            <person name="Grigoriev I."/>
        </authorList>
    </citation>
    <scope>NUCLEOTIDE SEQUENCE</scope>
    <source>
        <strain evidence="2">CBS 115976</strain>
    </source>
</reference>
<dbReference type="EMBL" id="MU004236">
    <property type="protein sequence ID" value="KAF2668322.1"/>
    <property type="molecule type" value="Genomic_DNA"/>
</dbReference>
<dbReference type="OrthoDB" id="5422613at2759"/>
<accession>A0A6A6U839</accession>
<evidence type="ECO:0000313" key="2">
    <source>
        <dbReference type="EMBL" id="KAF2668322.1"/>
    </source>
</evidence>
<evidence type="ECO:0000313" key="3">
    <source>
        <dbReference type="Proteomes" id="UP000799302"/>
    </source>
</evidence>
<keyword evidence="3" id="KW-1185">Reference proteome</keyword>
<proteinExistence type="predicted"/>
<gene>
    <name evidence="2" type="ORF">BT63DRAFT_425644</name>
</gene>
<dbReference type="AlphaFoldDB" id="A0A6A6U839"/>
<organism evidence="2 3">
    <name type="scientific">Microthyrium microscopicum</name>
    <dbReference type="NCBI Taxonomy" id="703497"/>
    <lineage>
        <taxon>Eukaryota</taxon>
        <taxon>Fungi</taxon>
        <taxon>Dikarya</taxon>
        <taxon>Ascomycota</taxon>
        <taxon>Pezizomycotina</taxon>
        <taxon>Dothideomycetes</taxon>
        <taxon>Dothideomycetes incertae sedis</taxon>
        <taxon>Microthyriales</taxon>
        <taxon>Microthyriaceae</taxon>
        <taxon>Microthyrium</taxon>
    </lineage>
</organism>
<protein>
    <recommendedName>
        <fullName evidence="4">C2H2-type domain-containing protein</fullName>
    </recommendedName>
</protein>
<name>A0A6A6U839_9PEZI</name>
<evidence type="ECO:0008006" key="4">
    <source>
        <dbReference type="Google" id="ProtNLM"/>
    </source>
</evidence>
<dbReference type="PANTHER" id="PTHR38167:SF1">
    <property type="entry name" value="C2H2-TYPE DOMAIN-CONTAINING PROTEIN"/>
    <property type="match status" value="1"/>
</dbReference>
<feature type="compositionally biased region" description="Acidic residues" evidence="1">
    <location>
        <begin position="62"/>
        <end position="91"/>
    </location>
</feature>